<proteinExistence type="predicted"/>
<feature type="compositionally biased region" description="Gly residues" evidence="1">
    <location>
        <begin position="18"/>
        <end position="35"/>
    </location>
</feature>
<name>A0A8J5W0R2_ZIZPA</name>
<keyword evidence="3" id="KW-1185">Reference proteome</keyword>
<sequence length="152" mass="16779">MVDRLRYVLGREERGEGRTGGGGDMKMGNGSGVSVGGSEEGERGGAVMAAAPGLCGGEDGREEGDQEFMPADARRGERGGVVVVTALGLCGGEDGKEEGDREFTPADARRGRGEERWWRRRSFLWRRRRQGENDSLDRELRDRERERRGHTL</sequence>
<evidence type="ECO:0000313" key="2">
    <source>
        <dbReference type="EMBL" id="KAG8068328.1"/>
    </source>
</evidence>
<dbReference type="EMBL" id="JAAALK010000284">
    <property type="protein sequence ID" value="KAG8068328.1"/>
    <property type="molecule type" value="Genomic_DNA"/>
</dbReference>
<feature type="region of interest" description="Disordered" evidence="1">
    <location>
        <begin position="1"/>
        <end position="44"/>
    </location>
</feature>
<reference evidence="2" key="2">
    <citation type="submission" date="2021-02" db="EMBL/GenBank/DDBJ databases">
        <authorList>
            <person name="Kimball J.A."/>
            <person name="Haas M.W."/>
            <person name="Macchietto M."/>
            <person name="Kono T."/>
            <person name="Duquette J."/>
            <person name="Shao M."/>
        </authorList>
    </citation>
    <scope>NUCLEOTIDE SEQUENCE</scope>
    <source>
        <tissue evidence="2">Fresh leaf tissue</tissue>
    </source>
</reference>
<protein>
    <submittedName>
        <fullName evidence="2">Uncharacterized protein</fullName>
    </submittedName>
</protein>
<evidence type="ECO:0000256" key="1">
    <source>
        <dbReference type="SAM" id="MobiDB-lite"/>
    </source>
</evidence>
<gene>
    <name evidence="2" type="ORF">GUJ93_ZPchr0005g15741</name>
</gene>
<comment type="caution">
    <text evidence="2">The sequence shown here is derived from an EMBL/GenBank/DDBJ whole genome shotgun (WGS) entry which is preliminary data.</text>
</comment>
<accession>A0A8J5W0R2</accession>
<feature type="region of interest" description="Disordered" evidence="1">
    <location>
        <begin position="130"/>
        <end position="152"/>
    </location>
</feature>
<dbReference type="Proteomes" id="UP000729402">
    <property type="component" value="Unassembled WGS sequence"/>
</dbReference>
<organism evidence="2 3">
    <name type="scientific">Zizania palustris</name>
    <name type="common">Northern wild rice</name>
    <dbReference type="NCBI Taxonomy" id="103762"/>
    <lineage>
        <taxon>Eukaryota</taxon>
        <taxon>Viridiplantae</taxon>
        <taxon>Streptophyta</taxon>
        <taxon>Embryophyta</taxon>
        <taxon>Tracheophyta</taxon>
        <taxon>Spermatophyta</taxon>
        <taxon>Magnoliopsida</taxon>
        <taxon>Liliopsida</taxon>
        <taxon>Poales</taxon>
        <taxon>Poaceae</taxon>
        <taxon>BOP clade</taxon>
        <taxon>Oryzoideae</taxon>
        <taxon>Oryzeae</taxon>
        <taxon>Zizaniinae</taxon>
        <taxon>Zizania</taxon>
    </lineage>
</organism>
<evidence type="ECO:0000313" key="3">
    <source>
        <dbReference type="Proteomes" id="UP000729402"/>
    </source>
</evidence>
<feature type="compositionally biased region" description="Basic and acidic residues" evidence="1">
    <location>
        <begin position="1"/>
        <end position="17"/>
    </location>
</feature>
<reference evidence="2" key="1">
    <citation type="journal article" date="2021" name="bioRxiv">
        <title>Whole Genome Assembly and Annotation of Northern Wild Rice, Zizania palustris L., Supports a Whole Genome Duplication in the Zizania Genus.</title>
        <authorList>
            <person name="Haas M."/>
            <person name="Kono T."/>
            <person name="Macchietto M."/>
            <person name="Millas R."/>
            <person name="McGilp L."/>
            <person name="Shao M."/>
            <person name="Duquette J."/>
            <person name="Hirsch C.N."/>
            <person name="Kimball J."/>
        </authorList>
    </citation>
    <scope>NUCLEOTIDE SEQUENCE</scope>
    <source>
        <tissue evidence="2">Fresh leaf tissue</tissue>
    </source>
</reference>
<feature type="region of interest" description="Disordered" evidence="1">
    <location>
        <begin position="90"/>
        <end position="115"/>
    </location>
</feature>
<dbReference type="AlphaFoldDB" id="A0A8J5W0R2"/>
<feature type="compositionally biased region" description="Basic and acidic residues" evidence="1">
    <location>
        <begin position="98"/>
        <end position="115"/>
    </location>
</feature>